<comment type="caution">
    <text evidence="1">The sequence shown here is derived from an EMBL/GenBank/DDBJ whole genome shotgun (WGS) entry which is preliminary data.</text>
</comment>
<name>A0AAW3BR15_9TRYP</name>
<keyword evidence="2" id="KW-1185">Reference proteome</keyword>
<dbReference type="EMBL" id="JBAMZN010000022">
    <property type="protein sequence ID" value="KAL0525175.1"/>
    <property type="molecule type" value="Genomic_DNA"/>
</dbReference>
<reference evidence="1 2" key="1">
    <citation type="submission" date="2024-02" db="EMBL/GenBank/DDBJ databases">
        <title>FIRST GENOME SEQUENCES OF Leishmania (Viannia) shawi, Leishmania (Viannia) lindenbergi AND Leishmania (Viannia) utingensis.</title>
        <authorList>
            <person name="Resadore F."/>
            <person name="Custodio M.G.F."/>
            <person name="Boite M.C."/>
            <person name="Cupolillo E."/>
            <person name="Ferreira G.E.M."/>
        </authorList>
    </citation>
    <scope>NUCLEOTIDE SEQUENCE [LARGE SCALE GENOMIC DNA]</scope>
    <source>
        <strain evidence="1 2">MDAS/BR/1979/M5533</strain>
    </source>
</reference>
<organism evidence="1 2">
    <name type="scientific">Leishmania naiffi</name>
    <dbReference type="NCBI Taxonomy" id="5678"/>
    <lineage>
        <taxon>Eukaryota</taxon>
        <taxon>Discoba</taxon>
        <taxon>Euglenozoa</taxon>
        <taxon>Kinetoplastea</taxon>
        <taxon>Metakinetoplastina</taxon>
        <taxon>Trypanosomatida</taxon>
        <taxon>Trypanosomatidae</taxon>
        <taxon>Leishmaniinae</taxon>
        <taxon>Leishmania</taxon>
        <taxon>Leishmania naiffi species complex</taxon>
    </lineage>
</organism>
<evidence type="ECO:0000313" key="2">
    <source>
        <dbReference type="Proteomes" id="UP001501274"/>
    </source>
</evidence>
<dbReference type="AlphaFoldDB" id="A0AAW3BR15"/>
<sequence>MNRASKILWMATLSRVAAEDGQDSMRKLALLPLTFLSLSGNTSYLASILASAVGFLEGYSVSDLEADINFVKTPSGDFVAHTQLKLVPYTRWRAPTLVSSTPVVDTLPSSSTKTLVASHRLSISHVIADEVPHTFSAEEVSQLQRFKDSFKSSASAVDYVANDLLRTTDSVKVAKAVLRFSAQVGLTIPRSTLQELVQRLKPEEAFFASRICQEFAFEVNLERLHRSSLICSQRVLHLVDSPRRRRGESKLERLRRTTSPRS</sequence>
<dbReference type="Proteomes" id="UP001501274">
    <property type="component" value="Unassembled WGS sequence"/>
</dbReference>
<evidence type="ECO:0000313" key="1">
    <source>
        <dbReference type="EMBL" id="KAL0525175.1"/>
    </source>
</evidence>
<proteinExistence type="predicted"/>
<gene>
    <name evidence="1" type="ORF">Q4I28_003382</name>
</gene>
<accession>A0AAW3BR15</accession>
<protein>
    <submittedName>
        <fullName evidence="1">Uncharacterized protein</fullName>
    </submittedName>
</protein>